<protein>
    <submittedName>
        <fullName evidence="1">Uncharacterized protein</fullName>
    </submittedName>
</protein>
<keyword evidence="1" id="KW-0614">Plasmid</keyword>
<name>A0A6B7Q3A7_PSEPU</name>
<dbReference type="AlphaFoldDB" id="A0A6B7Q3A7"/>
<proteinExistence type="predicted"/>
<accession>A0A6B7Q3A7</accession>
<evidence type="ECO:0000313" key="1">
    <source>
        <dbReference type="EMBL" id="QFX76824.1"/>
    </source>
</evidence>
<geneLocation type="plasmid" evidence="1">
    <name>p716811-VIM</name>
</geneLocation>
<dbReference type="EMBL" id="MN310372">
    <property type="protein sequence ID" value="QFX76824.1"/>
    <property type="molecule type" value="Genomic_DNA"/>
</dbReference>
<organism evidence="1">
    <name type="scientific">Pseudomonas putida</name>
    <name type="common">Arthrobacter siderocapsulatus</name>
    <dbReference type="NCBI Taxonomy" id="303"/>
    <lineage>
        <taxon>Bacteria</taxon>
        <taxon>Pseudomonadati</taxon>
        <taxon>Pseudomonadota</taxon>
        <taxon>Gammaproteobacteria</taxon>
        <taxon>Pseudomonadales</taxon>
        <taxon>Pseudomonadaceae</taxon>
        <taxon>Pseudomonas</taxon>
    </lineage>
</organism>
<sequence length="47" mass="5268">MRRYHEAQDAGASAAEVERLRLIAESLFQAVTDYQMRAFGSRGGTIH</sequence>
<reference evidence="1" key="1">
    <citation type="submission" date="2019-08" db="EMBL/GenBank/DDBJ databases">
        <authorList>
            <person name="Zhou D."/>
            <person name="Chen F."/>
        </authorList>
    </citation>
    <scope>NUCLEOTIDE SEQUENCE</scope>
    <source>
        <strain evidence="1">150716811</strain>
        <plasmid evidence="1">p716811-VIM</plasmid>
    </source>
</reference>